<keyword evidence="2" id="KW-1185">Reference proteome</keyword>
<accession>A0A2H1L904</accession>
<sequence>MRSHRMIREVLQVKGDNGVGAPRDRCGKHMSILRIALHIVNQLVEPVNKRFRSESVPHHSHAARRRPRVDMHFREVPLDLVQDRI</sequence>
<evidence type="ECO:0000313" key="2">
    <source>
        <dbReference type="Proteomes" id="UP000234462"/>
    </source>
</evidence>
<protein>
    <submittedName>
        <fullName evidence="1">Uncharacterized protein</fullName>
    </submittedName>
</protein>
<dbReference type="Proteomes" id="UP000234462">
    <property type="component" value="Unassembled WGS sequence"/>
</dbReference>
<dbReference type="AlphaFoldDB" id="A0A2H1L904"/>
<name>A0A2H1L904_9MICO</name>
<organism evidence="1 2">
    <name type="scientific">Brevibacterium jeotgali</name>
    <dbReference type="NCBI Taxonomy" id="1262550"/>
    <lineage>
        <taxon>Bacteria</taxon>
        <taxon>Bacillati</taxon>
        <taxon>Actinomycetota</taxon>
        <taxon>Actinomycetes</taxon>
        <taxon>Micrococcales</taxon>
        <taxon>Brevibacteriaceae</taxon>
        <taxon>Brevibacterium</taxon>
    </lineage>
</organism>
<reference evidence="2" key="1">
    <citation type="submission" date="2017-03" db="EMBL/GenBank/DDBJ databases">
        <authorList>
            <person name="Monnet C."/>
        </authorList>
    </citation>
    <scope>NUCLEOTIDE SEQUENCE [LARGE SCALE GENOMIC DNA]</scope>
    <source>
        <strain evidence="2">SJ5-8</strain>
    </source>
</reference>
<gene>
    <name evidence="1" type="ORF">BJEO58_02911</name>
</gene>
<proteinExistence type="predicted"/>
<dbReference type="EMBL" id="FXZM01000032">
    <property type="protein sequence ID" value="SMY13295.1"/>
    <property type="molecule type" value="Genomic_DNA"/>
</dbReference>
<evidence type="ECO:0000313" key="1">
    <source>
        <dbReference type="EMBL" id="SMY13295.1"/>
    </source>
</evidence>